<proteinExistence type="predicted"/>
<dbReference type="Proteomes" id="UP001055072">
    <property type="component" value="Unassembled WGS sequence"/>
</dbReference>
<comment type="caution">
    <text evidence="1">The sequence shown here is derived from an EMBL/GenBank/DDBJ whole genome shotgun (WGS) entry which is preliminary data.</text>
</comment>
<gene>
    <name evidence="1" type="ORF">BDY19DRAFT_905552</name>
</gene>
<evidence type="ECO:0000313" key="1">
    <source>
        <dbReference type="EMBL" id="KAI0089812.1"/>
    </source>
</evidence>
<sequence length="163" mass="17742">MVSTRNDFVYRERRDLLAVLCAMIPSGGLGRYHRTYIALDAFTLSTPCVDDDDRLSGTGGERGEYLPVIPPALRRPIATLPSASQGRNSDDSGYSSIPARLWFSPADGRLSSPVSAAFRSDFEVEGEANGCMALVKTNLEFEQNDLSSNVGCFLGDERERGGQ</sequence>
<organism evidence="1 2">
    <name type="scientific">Irpex rosettiformis</name>
    <dbReference type="NCBI Taxonomy" id="378272"/>
    <lineage>
        <taxon>Eukaryota</taxon>
        <taxon>Fungi</taxon>
        <taxon>Dikarya</taxon>
        <taxon>Basidiomycota</taxon>
        <taxon>Agaricomycotina</taxon>
        <taxon>Agaricomycetes</taxon>
        <taxon>Polyporales</taxon>
        <taxon>Irpicaceae</taxon>
        <taxon>Irpex</taxon>
    </lineage>
</organism>
<dbReference type="EMBL" id="MU274909">
    <property type="protein sequence ID" value="KAI0089812.1"/>
    <property type="molecule type" value="Genomic_DNA"/>
</dbReference>
<name>A0ACB8U609_9APHY</name>
<accession>A0ACB8U609</accession>
<protein>
    <submittedName>
        <fullName evidence="1">Uncharacterized protein</fullName>
    </submittedName>
</protein>
<reference evidence="1" key="1">
    <citation type="journal article" date="2021" name="Environ. Microbiol.">
        <title>Gene family expansions and transcriptome signatures uncover fungal adaptations to wood decay.</title>
        <authorList>
            <person name="Hage H."/>
            <person name="Miyauchi S."/>
            <person name="Viragh M."/>
            <person name="Drula E."/>
            <person name="Min B."/>
            <person name="Chaduli D."/>
            <person name="Navarro D."/>
            <person name="Favel A."/>
            <person name="Norest M."/>
            <person name="Lesage-Meessen L."/>
            <person name="Balint B."/>
            <person name="Merenyi Z."/>
            <person name="de Eugenio L."/>
            <person name="Morin E."/>
            <person name="Martinez A.T."/>
            <person name="Baldrian P."/>
            <person name="Stursova M."/>
            <person name="Martinez M.J."/>
            <person name="Novotny C."/>
            <person name="Magnuson J.K."/>
            <person name="Spatafora J.W."/>
            <person name="Maurice S."/>
            <person name="Pangilinan J."/>
            <person name="Andreopoulos W."/>
            <person name="LaButti K."/>
            <person name="Hundley H."/>
            <person name="Na H."/>
            <person name="Kuo A."/>
            <person name="Barry K."/>
            <person name="Lipzen A."/>
            <person name="Henrissat B."/>
            <person name="Riley R."/>
            <person name="Ahrendt S."/>
            <person name="Nagy L.G."/>
            <person name="Grigoriev I.V."/>
            <person name="Martin F."/>
            <person name="Rosso M.N."/>
        </authorList>
    </citation>
    <scope>NUCLEOTIDE SEQUENCE</scope>
    <source>
        <strain evidence="1">CBS 384.51</strain>
    </source>
</reference>
<keyword evidence="2" id="KW-1185">Reference proteome</keyword>
<evidence type="ECO:0000313" key="2">
    <source>
        <dbReference type="Proteomes" id="UP001055072"/>
    </source>
</evidence>